<evidence type="ECO:0000313" key="3">
    <source>
        <dbReference type="Proteomes" id="UP000007319"/>
    </source>
</evidence>
<dbReference type="Pfam" id="PF22479">
    <property type="entry name" value="Pam3_gp18"/>
    <property type="match status" value="1"/>
</dbReference>
<dbReference type="EMBL" id="HE577330">
    <property type="protein sequence ID" value="CCD02871.1"/>
    <property type="molecule type" value="Genomic_DNA"/>
</dbReference>
<dbReference type="Proteomes" id="UP000007319">
    <property type="component" value="Plasmid AZOBR_p3"/>
</dbReference>
<name>A0A9P1NRQ0_9PROT</name>
<dbReference type="AlphaFoldDB" id="A0A9P1NRQ0"/>
<reference evidence="2 3" key="1">
    <citation type="journal article" date="2011" name="PLoS Genet.">
        <title>Azospirillum genomes reveal transition of bacteria from aquatic to terrestrial environments.</title>
        <authorList>
            <person name="Wisniewski-Dye F."/>
            <person name="Borziak K."/>
            <person name="Khalsa-Moyers G."/>
            <person name="Alexandre G."/>
            <person name="Sukharnikov L.O."/>
            <person name="Wuichet K."/>
            <person name="Hurst G.B."/>
            <person name="McDonald W.H."/>
            <person name="Robertson J.S."/>
            <person name="Barbe V."/>
            <person name="Calteau A."/>
            <person name="Rouy Z."/>
            <person name="Mangenot S."/>
            <person name="Prigent-Combaret C."/>
            <person name="Normand P."/>
            <person name="Boyer M."/>
            <person name="Siguier P."/>
            <person name="Dessaux Y."/>
            <person name="Elmerich C."/>
            <person name="Condemine G."/>
            <person name="Krishnen G."/>
            <person name="Kennedy I."/>
            <person name="Paterson A.H."/>
            <person name="Gonzalez V."/>
            <person name="Mavingui P."/>
            <person name="Zhulin I.B."/>
        </authorList>
    </citation>
    <scope>NUCLEOTIDE SEQUENCE [LARGE SCALE GENOMIC DNA]</scope>
    <source>
        <strain evidence="2 3">Sp245</strain>
    </source>
</reference>
<accession>A0A9P1NRQ0</accession>
<feature type="domain" description="Cyanophage baseplate Pam3 plug gp18" evidence="1">
    <location>
        <begin position="5"/>
        <end position="104"/>
    </location>
</feature>
<proteinExistence type="predicted"/>
<dbReference type="InterPro" id="IPR054252">
    <property type="entry name" value="Pam3_gp18"/>
</dbReference>
<keyword evidence="2" id="KW-0614">Plasmid</keyword>
<geneLocation type="plasmid" evidence="2 3">
    <name>AZOBR_p3</name>
</geneLocation>
<gene>
    <name evidence="2" type="ORF">AZOBR_p340109</name>
</gene>
<evidence type="ECO:0000313" key="2">
    <source>
        <dbReference type="EMBL" id="CCD02871.1"/>
    </source>
</evidence>
<keyword evidence="3" id="KW-1185">Reference proteome</keyword>
<dbReference type="KEGG" id="abs:AZOBR_p340109"/>
<sequence>MAEFEIPTIPAAQRMTITLGGTIYQLAIDWNGAASCWVLDITDQGGLGLVQGVPLVTGVNLLEQVGYLLIGGARAEILVQSDNNPDLVPSYETLGSTGHLYFTTP</sequence>
<organism evidence="2 3">
    <name type="scientific">Azospirillum baldaniorum</name>
    <dbReference type="NCBI Taxonomy" id="1064539"/>
    <lineage>
        <taxon>Bacteria</taxon>
        <taxon>Pseudomonadati</taxon>
        <taxon>Pseudomonadota</taxon>
        <taxon>Alphaproteobacteria</taxon>
        <taxon>Rhodospirillales</taxon>
        <taxon>Azospirillaceae</taxon>
        <taxon>Azospirillum</taxon>
    </lineage>
</organism>
<dbReference type="RefSeq" id="WP_014199383.1">
    <property type="nucleotide sequence ID" value="NC_016595.1"/>
</dbReference>
<evidence type="ECO:0000259" key="1">
    <source>
        <dbReference type="Pfam" id="PF22479"/>
    </source>
</evidence>
<protein>
    <recommendedName>
        <fullName evidence="1">Cyanophage baseplate Pam3 plug gp18 domain-containing protein</fullName>
    </recommendedName>
</protein>